<dbReference type="InterPro" id="IPR021309">
    <property type="entry name" value="YgaP-like_TM"/>
</dbReference>
<feature type="transmembrane region" description="Helical" evidence="1">
    <location>
        <begin position="32"/>
        <end position="55"/>
    </location>
</feature>
<evidence type="ECO:0000313" key="3">
    <source>
        <dbReference type="EMBL" id="OGG96431.1"/>
    </source>
</evidence>
<evidence type="ECO:0000313" key="4">
    <source>
        <dbReference type="Proteomes" id="UP000178449"/>
    </source>
</evidence>
<evidence type="ECO:0000259" key="2">
    <source>
        <dbReference type="Pfam" id="PF11127"/>
    </source>
</evidence>
<dbReference type="Gene3D" id="6.10.140.1340">
    <property type="match status" value="1"/>
</dbReference>
<keyword evidence="1" id="KW-0812">Transmembrane</keyword>
<evidence type="ECO:0000256" key="1">
    <source>
        <dbReference type="SAM" id="Phobius"/>
    </source>
</evidence>
<organism evidence="3 4">
    <name type="scientific">Candidatus Lambdaproteobacteria bacterium RIFOXYD2_FULL_50_16</name>
    <dbReference type="NCBI Taxonomy" id="1817772"/>
    <lineage>
        <taxon>Bacteria</taxon>
        <taxon>Pseudomonadati</taxon>
        <taxon>Pseudomonadota</taxon>
        <taxon>Candidatus Lambdaproteobacteria</taxon>
    </lineage>
</organism>
<name>A0A1F6GE96_9PROT</name>
<dbReference type="STRING" id="1817772.A2527_01780"/>
<reference evidence="3 4" key="1">
    <citation type="journal article" date="2016" name="Nat. Commun.">
        <title>Thousands of microbial genomes shed light on interconnected biogeochemical processes in an aquifer system.</title>
        <authorList>
            <person name="Anantharaman K."/>
            <person name="Brown C.T."/>
            <person name="Hug L.A."/>
            <person name="Sharon I."/>
            <person name="Castelle C.J."/>
            <person name="Probst A.J."/>
            <person name="Thomas B.C."/>
            <person name="Singh A."/>
            <person name="Wilkins M.J."/>
            <person name="Karaoz U."/>
            <person name="Brodie E.L."/>
            <person name="Williams K.H."/>
            <person name="Hubbard S.S."/>
            <person name="Banfield J.F."/>
        </authorList>
    </citation>
    <scope>NUCLEOTIDE SEQUENCE [LARGE SCALE GENOMIC DNA]</scope>
</reference>
<keyword evidence="1" id="KW-0472">Membrane</keyword>
<dbReference type="Proteomes" id="UP000178449">
    <property type="component" value="Unassembled WGS sequence"/>
</dbReference>
<dbReference type="EMBL" id="MFNE01000013">
    <property type="protein sequence ID" value="OGG96431.1"/>
    <property type="molecule type" value="Genomic_DNA"/>
</dbReference>
<dbReference type="AlphaFoldDB" id="A0A1F6GE96"/>
<accession>A0A1F6GE96</accession>
<proteinExistence type="predicted"/>
<feature type="transmembrane region" description="Helical" evidence="1">
    <location>
        <begin position="9"/>
        <end position="26"/>
    </location>
</feature>
<gene>
    <name evidence="3" type="ORF">A2527_01780</name>
</gene>
<feature type="domain" description="Inner membrane protein YgaP-like transmembrane" evidence="2">
    <location>
        <begin position="3"/>
        <end position="63"/>
    </location>
</feature>
<keyword evidence="1" id="KW-1133">Transmembrane helix</keyword>
<protein>
    <recommendedName>
        <fullName evidence="2">Inner membrane protein YgaP-like transmembrane domain-containing protein</fullName>
    </recommendedName>
</protein>
<sequence length="65" mass="7305">MCVERIHRFLIASVLGVGAYLISLAMPEGQYILWFVIGMLTLYGLTNFCPSVWILRKLGLKSCTP</sequence>
<comment type="caution">
    <text evidence="3">The sequence shown here is derived from an EMBL/GenBank/DDBJ whole genome shotgun (WGS) entry which is preliminary data.</text>
</comment>
<dbReference type="Pfam" id="PF11127">
    <property type="entry name" value="YgaP-like_TM"/>
    <property type="match status" value="1"/>
</dbReference>